<dbReference type="Gene3D" id="3.30.70.270">
    <property type="match status" value="1"/>
</dbReference>
<dbReference type="SUPFAM" id="SSF56672">
    <property type="entry name" value="DNA/RNA polymerases"/>
    <property type="match status" value="1"/>
</dbReference>
<evidence type="ECO:0000256" key="1">
    <source>
        <dbReference type="SAM" id="MobiDB-lite"/>
    </source>
</evidence>
<reference evidence="3 4" key="1">
    <citation type="submission" date="2020-04" db="EMBL/GenBank/DDBJ databases">
        <title>Perkinsus olseni comparative genomics.</title>
        <authorList>
            <person name="Bogema D.R."/>
        </authorList>
    </citation>
    <scope>NUCLEOTIDE SEQUENCE [LARGE SCALE GENOMIC DNA]</scope>
    <source>
        <strain evidence="3">00978-12</strain>
    </source>
</reference>
<evidence type="ECO:0000313" key="3">
    <source>
        <dbReference type="EMBL" id="KAF4679587.1"/>
    </source>
</evidence>
<protein>
    <recommendedName>
        <fullName evidence="2">Integrase zinc-binding domain-containing protein</fullName>
    </recommendedName>
</protein>
<feature type="region of interest" description="Disordered" evidence="1">
    <location>
        <begin position="516"/>
        <end position="550"/>
    </location>
</feature>
<evidence type="ECO:0000259" key="2">
    <source>
        <dbReference type="Pfam" id="PF17921"/>
    </source>
</evidence>
<dbReference type="InterPro" id="IPR036397">
    <property type="entry name" value="RNaseH_sf"/>
</dbReference>
<dbReference type="EMBL" id="JABANP010000715">
    <property type="protein sequence ID" value="KAF4679587.1"/>
    <property type="molecule type" value="Genomic_DNA"/>
</dbReference>
<feature type="compositionally biased region" description="Basic and acidic residues" evidence="1">
    <location>
        <begin position="538"/>
        <end position="550"/>
    </location>
</feature>
<proteinExistence type="predicted"/>
<dbReference type="Pfam" id="PF17921">
    <property type="entry name" value="Integrase_H2C2"/>
    <property type="match status" value="1"/>
</dbReference>
<name>A0A7J6N7T9_PEROL</name>
<dbReference type="Gene3D" id="3.10.10.10">
    <property type="entry name" value="HIV Type 1 Reverse Transcriptase, subunit A, domain 1"/>
    <property type="match status" value="1"/>
</dbReference>
<feature type="region of interest" description="Disordered" evidence="1">
    <location>
        <begin position="230"/>
        <end position="252"/>
    </location>
</feature>
<dbReference type="OrthoDB" id="7462124at2759"/>
<dbReference type="Proteomes" id="UP000541610">
    <property type="component" value="Unassembled WGS sequence"/>
</dbReference>
<sequence>MATPPPSEHLQDELINGEVQQTSIAVADGGAQSQVPVQLRQSWIESAEAFESTKSLASELRKARIRKGRIRGQIRRLEEQADNIIITDGDDEALVAKLGEEVDQWREALAEAGAYVLALEMRYDQLNERNSREIARSRVSAGSRSGASSRAQLRFDIGSEGDQRSLISGRVSPRAMLFESQQQEHVHSSANAPLPVLNQELNQGFLRITPSQPPPARAPVRSTHHEVERFDLTSQSRASSGRGAGSILPPTQPVEMVNLRPEDSISEAARCARDQGQEYQMHMERGRSQQRAAPAVTGKPFCDAGTVGKLSISGLRDIFRVTAHIRRVESILVEANAGRFINDQFVPHGHLANACKEKLLSTLKEVPDCHDTANNACDIDGATWVTVTRALKDKFARRTVLAAELEQRLKKLRFSSAKEADSFVKDAISIGDLYRVVFPGDRAQERHLVRRVVSCLPKDVATGVIRRCRLRQDTGCEQDWETSVMFHSPTCSTHDTIVEYILAECRLSEEVGSLLSQKPGARDGGQDSVRIIQPSDGRQQKDKNGGERGESLSSFAARFSVVYGVTGRGCRDENTLTSLLAPGSLIPRFNKQGMRYFFAGFKDSNVGASKAEGRTHGRSVDTSSGVGKLTRVNDGAKRLQEAVLPGCPIDATCCISSSADGDVGSAGRLLTGIDDQIRALSNPSLPDEIHLSASLRRGMSSDSPTVYPATCIIDTAAGGSYLLVRDLSECDGLDLCSTDPLSISLADGTVTRVSYGVSCAIAVFTEDGLDLACDYQRCRLRVLVCSSVPLGGQYKVLAGRELIDRWGLVLYGVRQGFINGRCVFRNGAPSDEQGLPDDVVCRLIESVGSVDDVLCHLTPLTGIDAPLQSSAEASGILLPKLTKEESSCVDRLLSSVVDEGWVSLPRTNQAYHSRVRKLLPCEFVDLPGVQTHVCEVRVPEPRGSSDQGASYARSLYLRLPAELQKEYKRLVSEYLASNWWVPVARDAVVPRQQGTSRAAAQVFLIPPNETRKKARLVVDFRPYNRTLSPAGNDQPPISFVLGALRAESRECIGLADARSAFYKCRLANTTLLLETGDSNEFLFQSIRMCFGVVFGPSGLSGGLGRLGGSLRSCDLSVALLCLVLLFIFVDDLCVSGPTRATIIQFKLLLSLLLRAGFDAQLRKVSVLCADCRRDELRSCLEEAGLELEIADEGILLGVKLRYAGERLILNCDRSRRIRQVVKFLADIKEKEVTTKRRCFKGAGCLAFDPGQQHVWARSCADALRALIGKLYAKVDWASAIDLSALTGDARSALNCILQWMEDLCSETCEHSSPVRFDDCQSLELEAVCDASNSGGGYVIRTVEGTVILSCAVRWRKGERSWHSNRRELCMLLRMLQDLSDFLHFRQRSTCGSANKPSVTILCDNKSCVLWSQSSDSPEIVEASRAIERRAIARLLDGLHAELVALRSLCSLRICHVAGHKNQLADALSRAYDRSTPNGKSLADCLCSIGDSEDLPRDPTRTGIGWAKLSSKDPLDPGWEPDAEDVAVTDEALCALDLAHTRVDNPLSYPFSLAAHGLTRGASALDTVSLLGYDSDKVFRVCEAPSDGSEPVIERFARHSYDISQLARLVWAARSILSLLRCHAKKSELEIPDFDREQCDQLAARCVQQVSAKYGEAVDNPKSSVLRPCGPIFRCIVKGIQRVSYLAFRTGSAAGSVSYCPIIPKDTPTTFLRALIIRSAHRETRHGSLPATAALITDFHLPSINQDVRKLSKSCFICQVSRARRVWTEPPSIGKGHVMRLQFHQPYYRVGVDYFALGDRRKVISVTCLFSGHCTWYRVPADGGGERETIDATVSILRRAQLERGGIRELVCDMASYFASSKFVNRAREVLGASVEPLSARSPFEGGKYEKLHDLGARKMRVLLRGSSGRVSTLSDSAVDDMLLEVCFILNTRPTLYYSFDAESGKRCITPDLLCFGYTRVCGGQFGFISSEKPIRPARDVAKIRREFIDYHWRALKERSLGAVKSKCPASQLAKNLSIGATVLVYAPNRKLGYPWKIGHVLAFRGDHTVDVIYPGKAQRVVTENIFNLVAVEHEKSCDAVDDPDDPMFDCERESLDRPSLIGMPLWILLKVRGQRKKFWYAATVVRVFKSGHVEVDWHDGVSARERLWLDSEEWQFREFSDEDRLRVAAEDSRLADGPEKQSRREGRDEDCVKGRAIVN</sequence>
<dbReference type="InterPro" id="IPR043502">
    <property type="entry name" value="DNA/RNA_pol_sf"/>
</dbReference>
<dbReference type="InterPro" id="IPR041588">
    <property type="entry name" value="Integrase_H2C2"/>
</dbReference>
<feature type="region of interest" description="Disordered" evidence="1">
    <location>
        <begin position="2170"/>
        <end position="2199"/>
    </location>
</feature>
<feature type="domain" description="Integrase zinc-binding" evidence="2">
    <location>
        <begin position="1711"/>
        <end position="1762"/>
    </location>
</feature>
<feature type="compositionally biased region" description="Basic and acidic residues" evidence="1">
    <location>
        <begin position="2170"/>
        <end position="2193"/>
    </location>
</feature>
<dbReference type="Gene3D" id="3.30.420.10">
    <property type="entry name" value="Ribonuclease H-like superfamily/Ribonuclease H"/>
    <property type="match status" value="1"/>
</dbReference>
<dbReference type="InterPro" id="IPR043128">
    <property type="entry name" value="Rev_trsase/Diguanyl_cyclase"/>
</dbReference>
<evidence type="ECO:0000313" key="4">
    <source>
        <dbReference type="Proteomes" id="UP000541610"/>
    </source>
</evidence>
<gene>
    <name evidence="3" type="ORF">FOZ60_014863</name>
</gene>
<comment type="caution">
    <text evidence="3">The sequence shown here is derived from an EMBL/GenBank/DDBJ whole genome shotgun (WGS) entry which is preliminary data.</text>
</comment>
<organism evidence="3 4">
    <name type="scientific">Perkinsus olseni</name>
    <name type="common">Perkinsus atlanticus</name>
    <dbReference type="NCBI Taxonomy" id="32597"/>
    <lineage>
        <taxon>Eukaryota</taxon>
        <taxon>Sar</taxon>
        <taxon>Alveolata</taxon>
        <taxon>Perkinsozoa</taxon>
        <taxon>Perkinsea</taxon>
        <taxon>Perkinsida</taxon>
        <taxon>Perkinsidae</taxon>
        <taxon>Perkinsus</taxon>
    </lineage>
</organism>
<dbReference type="GO" id="GO:0003676">
    <property type="term" value="F:nucleic acid binding"/>
    <property type="evidence" value="ECO:0007669"/>
    <property type="project" value="InterPro"/>
</dbReference>
<accession>A0A7J6N7T9</accession>